<dbReference type="PANTHER" id="PTHR33337">
    <property type="entry name" value="GFA DOMAIN-CONTAINING PROTEIN"/>
    <property type="match status" value="1"/>
</dbReference>
<dbReference type="InterPro" id="IPR006913">
    <property type="entry name" value="CENP-V/GFA"/>
</dbReference>
<name>A0ABS8GB28_9ALTE</name>
<keyword evidence="4" id="KW-0456">Lyase</keyword>
<reference evidence="6 7" key="1">
    <citation type="submission" date="2021-10" db="EMBL/GenBank/DDBJ databases">
        <title>Draft genome of Aestuariibacter halophilus JC2043.</title>
        <authorList>
            <person name="Emsley S.A."/>
            <person name="Pfannmuller K.M."/>
            <person name="Ushijima B."/>
            <person name="Saw J.H."/>
            <person name="Videau P."/>
        </authorList>
    </citation>
    <scope>NUCLEOTIDE SEQUENCE [LARGE SCALE GENOMIC DNA]</scope>
    <source>
        <strain evidence="6 7">JC2043</strain>
    </source>
</reference>
<evidence type="ECO:0000313" key="6">
    <source>
        <dbReference type="EMBL" id="MCC2617797.1"/>
    </source>
</evidence>
<accession>A0ABS8GB28</accession>
<evidence type="ECO:0000256" key="1">
    <source>
        <dbReference type="ARBA" id="ARBA00005495"/>
    </source>
</evidence>
<dbReference type="InterPro" id="IPR011057">
    <property type="entry name" value="Mss4-like_sf"/>
</dbReference>
<feature type="domain" description="CENP-V/GFA" evidence="5">
    <location>
        <begin position="3"/>
        <end position="119"/>
    </location>
</feature>
<protein>
    <submittedName>
        <fullName evidence="6">GFA family protein</fullName>
    </submittedName>
</protein>
<gene>
    <name evidence="6" type="ORF">LJ739_16215</name>
</gene>
<comment type="similarity">
    <text evidence="1">Belongs to the Gfa family.</text>
</comment>
<evidence type="ECO:0000256" key="3">
    <source>
        <dbReference type="ARBA" id="ARBA00022833"/>
    </source>
</evidence>
<dbReference type="Proteomes" id="UP001520878">
    <property type="component" value="Unassembled WGS sequence"/>
</dbReference>
<dbReference type="EMBL" id="JAJEWP010000006">
    <property type="protein sequence ID" value="MCC2617797.1"/>
    <property type="molecule type" value="Genomic_DNA"/>
</dbReference>
<sequence>MTYHGSCLCGDVTFAITGHFQHFYLCHCQHCQKGSGSAHAANLFAPKATLTWLTGAENVRGFTVPGTRHFRQFCNRCGAVLPSLQMEGQLVVCPAGSLDSPLEQRPDAHLFNASKAQWDEDLASIPQFNQLPTENT</sequence>
<evidence type="ECO:0000256" key="2">
    <source>
        <dbReference type="ARBA" id="ARBA00022723"/>
    </source>
</evidence>
<dbReference type="PANTHER" id="PTHR33337:SF40">
    <property type="entry name" value="CENP-V_GFA DOMAIN-CONTAINING PROTEIN-RELATED"/>
    <property type="match status" value="1"/>
</dbReference>
<organism evidence="6 7">
    <name type="scientific">Fluctibacter halophilus</name>
    <dbReference type="NCBI Taxonomy" id="226011"/>
    <lineage>
        <taxon>Bacteria</taxon>
        <taxon>Pseudomonadati</taxon>
        <taxon>Pseudomonadota</taxon>
        <taxon>Gammaproteobacteria</taxon>
        <taxon>Alteromonadales</taxon>
        <taxon>Alteromonadaceae</taxon>
        <taxon>Fluctibacter</taxon>
    </lineage>
</organism>
<dbReference type="PROSITE" id="PS51891">
    <property type="entry name" value="CENP_V_GFA"/>
    <property type="match status" value="1"/>
</dbReference>
<dbReference type="RefSeq" id="WP_229162188.1">
    <property type="nucleotide sequence ID" value="NZ_JAJEWP010000006.1"/>
</dbReference>
<evidence type="ECO:0000313" key="7">
    <source>
        <dbReference type="Proteomes" id="UP001520878"/>
    </source>
</evidence>
<evidence type="ECO:0000259" key="5">
    <source>
        <dbReference type="PROSITE" id="PS51891"/>
    </source>
</evidence>
<keyword evidence="2" id="KW-0479">Metal-binding</keyword>
<keyword evidence="3" id="KW-0862">Zinc</keyword>
<dbReference type="Gene3D" id="3.90.1590.10">
    <property type="entry name" value="glutathione-dependent formaldehyde- activating enzyme (gfa)"/>
    <property type="match status" value="1"/>
</dbReference>
<dbReference type="SUPFAM" id="SSF51316">
    <property type="entry name" value="Mss4-like"/>
    <property type="match status" value="1"/>
</dbReference>
<dbReference type="Pfam" id="PF04828">
    <property type="entry name" value="GFA"/>
    <property type="match status" value="1"/>
</dbReference>
<evidence type="ECO:0000256" key="4">
    <source>
        <dbReference type="ARBA" id="ARBA00023239"/>
    </source>
</evidence>
<proteinExistence type="inferred from homology"/>
<keyword evidence="7" id="KW-1185">Reference proteome</keyword>
<comment type="caution">
    <text evidence="6">The sequence shown here is derived from an EMBL/GenBank/DDBJ whole genome shotgun (WGS) entry which is preliminary data.</text>
</comment>